<dbReference type="AlphaFoldDB" id="A0A183D4K2"/>
<evidence type="ECO:0000313" key="3">
    <source>
        <dbReference type="WBParaSite" id="GPUH_0000365001-mRNA-1"/>
    </source>
</evidence>
<evidence type="ECO:0000313" key="1">
    <source>
        <dbReference type="EMBL" id="VDK40307.1"/>
    </source>
</evidence>
<name>A0A183D4K2_9BILA</name>
<evidence type="ECO:0000313" key="2">
    <source>
        <dbReference type="Proteomes" id="UP000271098"/>
    </source>
</evidence>
<keyword evidence="2" id="KW-1185">Reference proteome</keyword>
<sequence length="310" mass="35024">MRHGFATLVQILRIHSQAFEANPTTLKTVHETAAVESLEGPAEKTKPNMGIPCLTIRDSPDLCFRAVYQDFSGCKILNTETLLQLATRIAYCKASHLFVNFEVRTTDRYLLPYTNRDLFQMTQVCDELYVKLVPSLDVQASYIEPYVLRRVLECFMDDFPLTKVVHFGPNLANVLISNRDILNSVQTRVPRIYLSLEINENNASMVNQLPPFVTLCVEGRYPFEAENLLSPRLNVVLRFSTSDPGFLCAAPESIAKKAVLATKLGDKFPVLGYLLQFFFCQLFDVCWCVCIVISDGTLRCAGRGKCNDRE</sequence>
<dbReference type="WBParaSite" id="GPUH_0000365001-mRNA-1">
    <property type="protein sequence ID" value="GPUH_0000365001-mRNA-1"/>
    <property type="gene ID" value="GPUH_0000365001"/>
</dbReference>
<reference evidence="3" key="1">
    <citation type="submission" date="2016-06" db="UniProtKB">
        <authorList>
            <consortium name="WormBaseParasite"/>
        </authorList>
    </citation>
    <scope>IDENTIFICATION</scope>
</reference>
<dbReference type="Proteomes" id="UP000271098">
    <property type="component" value="Unassembled WGS sequence"/>
</dbReference>
<reference evidence="1 2" key="2">
    <citation type="submission" date="2018-11" db="EMBL/GenBank/DDBJ databases">
        <authorList>
            <consortium name="Pathogen Informatics"/>
        </authorList>
    </citation>
    <scope>NUCLEOTIDE SEQUENCE [LARGE SCALE GENOMIC DNA]</scope>
</reference>
<dbReference type="OrthoDB" id="5806726at2759"/>
<organism evidence="3">
    <name type="scientific">Gongylonema pulchrum</name>
    <dbReference type="NCBI Taxonomy" id="637853"/>
    <lineage>
        <taxon>Eukaryota</taxon>
        <taxon>Metazoa</taxon>
        <taxon>Ecdysozoa</taxon>
        <taxon>Nematoda</taxon>
        <taxon>Chromadorea</taxon>
        <taxon>Rhabditida</taxon>
        <taxon>Spirurina</taxon>
        <taxon>Spiruromorpha</taxon>
        <taxon>Spiruroidea</taxon>
        <taxon>Gongylonematidae</taxon>
        <taxon>Gongylonema</taxon>
    </lineage>
</organism>
<accession>A0A183D4K2</accession>
<dbReference type="EMBL" id="UYRT01006338">
    <property type="protein sequence ID" value="VDK40307.1"/>
    <property type="molecule type" value="Genomic_DNA"/>
</dbReference>
<protein>
    <submittedName>
        <fullName evidence="3">GP-PDE domain-containing protein</fullName>
    </submittedName>
</protein>
<proteinExistence type="predicted"/>
<gene>
    <name evidence="1" type="ORF">GPUH_LOCUS3643</name>
</gene>